<keyword evidence="3" id="KW-0472">Membrane</keyword>
<evidence type="ECO:0000256" key="1">
    <source>
        <dbReference type="ARBA" id="ARBA00023012"/>
    </source>
</evidence>
<dbReference type="GO" id="GO:0003677">
    <property type="term" value="F:DNA binding"/>
    <property type="evidence" value="ECO:0007669"/>
    <property type="project" value="UniProtKB-KW"/>
</dbReference>
<feature type="transmembrane region" description="Helical" evidence="3">
    <location>
        <begin position="127"/>
        <end position="147"/>
    </location>
</feature>
<keyword evidence="2" id="KW-0175">Coiled coil</keyword>
<protein>
    <submittedName>
        <fullName evidence="5">LytTr DNA-binding domain protein</fullName>
    </submittedName>
</protein>
<dbReference type="Gene3D" id="2.40.50.1020">
    <property type="entry name" value="LytTr DNA-binding domain"/>
    <property type="match status" value="1"/>
</dbReference>
<feature type="coiled-coil region" evidence="2">
    <location>
        <begin position="151"/>
        <end position="178"/>
    </location>
</feature>
<evidence type="ECO:0000313" key="6">
    <source>
        <dbReference type="Proteomes" id="UP001157186"/>
    </source>
</evidence>
<evidence type="ECO:0000313" key="5">
    <source>
        <dbReference type="EMBL" id="GLX79901.1"/>
    </source>
</evidence>
<feature type="transmembrane region" description="Helical" evidence="3">
    <location>
        <begin position="31"/>
        <end position="48"/>
    </location>
</feature>
<keyword evidence="3" id="KW-0812">Transmembrane</keyword>
<dbReference type="EMBL" id="BSST01000001">
    <property type="protein sequence ID" value="GLX79901.1"/>
    <property type="molecule type" value="Genomic_DNA"/>
</dbReference>
<proteinExistence type="predicted"/>
<dbReference type="Pfam" id="PF04397">
    <property type="entry name" value="LytTR"/>
    <property type="match status" value="1"/>
</dbReference>
<feature type="transmembrane region" description="Helical" evidence="3">
    <location>
        <begin position="94"/>
        <end position="121"/>
    </location>
</feature>
<sequence>MSIALFTIREMYMKNQMVSDRFNLKKIRHDLLVVSVVGMFIGFLAPFGMDSTPLFLSISFWVCTSVCGYLIYMPTTVLGELVLLPFINRHWLRFAISALLASVIMSFVVPILTWLFFYIPLDYASQFWSMLPKAIIIGTALSIATIVKDHIQHQQVIIKESEQKIEQIQENDDKAGQQLQLFIEQLPVEKRGQLICLEMSDHYLKVHTDKGHHLLLLRFKDALTMLDLVDGMQTHRSWWIAKEAVQSVKRDGRKVILVMINQLEVPVSKTYLDEVKNQHFHV</sequence>
<reference evidence="5 6" key="1">
    <citation type="submission" date="2023-03" db="EMBL/GenBank/DDBJ databases">
        <title>Draft genome sequence of Thalassotalea insulae KCTC 62186T.</title>
        <authorList>
            <person name="Sawabe T."/>
        </authorList>
    </citation>
    <scope>NUCLEOTIDE SEQUENCE [LARGE SCALE GENOMIC DNA]</scope>
    <source>
        <strain evidence="5 6">KCTC 62186</strain>
    </source>
</reference>
<comment type="caution">
    <text evidence="5">The sequence shown here is derived from an EMBL/GenBank/DDBJ whole genome shotgun (WGS) entry which is preliminary data.</text>
</comment>
<evidence type="ECO:0000256" key="3">
    <source>
        <dbReference type="SAM" id="Phobius"/>
    </source>
</evidence>
<evidence type="ECO:0000256" key="2">
    <source>
        <dbReference type="SAM" id="Coils"/>
    </source>
</evidence>
<keyword evidence="6" id="KW-1185">Reference proteome</keyword>
<dbReference type="PROSITE" id="PS50930">
    <property type="entry name" value="HTH_LYTTR"/>
    <property type="match status" value="1"/>
</dbReference>
<organism evidence="5 6">
    <name type="scientific">Thalassotalea insulae</name>
    <dbReference type="NCBI Taxonomy" id="2056778"/>
    <lineage>
        <taxon>Bacteria</taxon>
        <taxon>Pseudomonadati</taxon>
        <taxon>Pseudomonadota</taxon>
        <taxon>Gammaproteobacteria</taxon>
        <taxon>Alteromonadales</taxon>
        <taxon>Colwelliaceae</taxon>
        <taxon>Thalassotalea</taxon>
    </lineage>
</organism>
<dbReference type="InterPro" id="IPR007492">
    <property type="entry name" value="LytTR_DNA-bd_dom"/>
</dbReference>
<keyword evidence="3" id="KW-1133">Transmembrane helix</keyword>
<dbReference type="SMART" id="SM00850">
    <property type="entry name" value="LytTR"/>
    <property type="match status" value="1"/>
</dbReference>
<name>A0ABQ6GVD4_9GAMM</name>
<feature type="transmembrane region" description="Helical" evidence="3">
    <location>
        <begin position="54"/>
        <end position="73"/>
    </location>
</feature>
<evidence type="ECO:0000259" key="4">
    <source>
        <dbReference type="PROSITE" id="PS50930"/>
    </source>
</evidence>
<accession>A0ABQ6GVD4</accession>
<keyword evidence="5" id="KW-0238">DNA-binding</keyword>
<feature type="domain" description="HTH LytTR-type" evidence="4">
    <location>
        <begin position="194"/>
        <end position="282"/>
    </location>
</feature>
<dbReference type="Proteomes" id="UP001157186">
    <property type="component" value="Unassembled WGS sequence"/>
</dbReference>
<keyword evidence="1" id="KW-0902">Two-component regulatory system</keyword>
<gene>
    <name evidence="5" type="ORF">tinsulaeT_32410</name>
</gene>